<dbReference type="SUPFAM" id="SSF52047">
    <property type="entry name" value="RNI-like"/>
    <property type="match status" value="1"/>
</dbReference>
<dbReference type="InterPro" id="IPR001810">
    <property type="entry name" value="F-box_dom"/>
</dbReference>
<evidence type="ECO:0000256" key="1">
    <source>
        <dbReference type="SAM" id="MobiDB-lite"/>
    </source>
</evidence>
<reference evidence="3 4" key="1">
    <citation type="journal article" date="2020" name="ISME J.">
        <title>Uncovering the hidden diversity of litter-decomposition mechanisms in mushroom-forming fungi.</title>
        <authorList>
            <person name="Floudas D."/>
            <person name="Bentzer J."/>
            <person name="Ahren D."/>
            <person name="Johansson T."/>
            <person name="Persson P."/>
            <person name="Tunlid A."/>
        </authorList>
    </citation>
    <scope>NUCLEOTIDE SEQUENCE [LARGE SCALE GENOMIC DNA]</scope>
    <source>
        <strain evidence="3 4">CBS 101986</strain>
    </source>
</reference>
<gene>
    <name evidence="3" type="ORF">D9619_011073</name>
</gene>
<name>A0A8H5EZW1_9AGAR</name>
<feature type="region of interest" description="Disordered" evidence="1">
    <location>
        <begin position="1"/>
        <end position="20"/>
    </location>
</feature>
<dbReference type="Pfam" id="PF00646">
    <property type="entry name" value="F-box"/>
    <property type="match status" value="1"/>
</dbReference>
<dbReference type="Proteomes" id="UP000567179">
    <property type="component" value="Unassembled WGS sequence"/>
</dbReference>
<protein>
    <recommendedName>
        <fullName evidence="2">F-box domain-containing protein</fullName>
    </recommendedName>
</protein>
<evidence type="ECO:0000313" key="3">
    <source>
        <dbReference type="EMBL" id="KAF5318524.1"/>
    </source>
</evidence>
<dbReference type="OrthoDB" id="3130754at2759"/>
<proteinExistence type="predicted"/>
<dbReference type="SUPFAM" id="SSF81383">
    <property type="entry name" value="F-box domain"/>
    <property type="match status" value="1"/>
</dbReference>
<accession>A0A8H5EZW1</accession>
<organism evidence="3 4">
    <name type="scientific">Psilocybe cf. subviscida</name>
    <dbReference type="NCBI Taxonomy" id="2480587"/>
    <lineage>
        <taxon>Eukaryota</taxon>
        <taxon>Fungi</taxon>
        <taxon>Dikarya</taxon>
        <taxon>Basidiomycota</taxon>
        <taxon>Agaricomycotina</taxon>
        <taxon>Agaricomycetes</taxon>
        <taxon>Agaricomycetidae</taxon>
        <taxon>Agaricales</taxon>
        <taxon>Agaricineae</taxon>
        <taxon>Strophariaceae</taxon>
        <taxon>Psilocybe</taxon>
    </lineage>
</organism>
<evidence type="ECO:0000313" key="4">
    <source>
        <dbReference type="Proteomes" id="UP000567179"/>
    </source>
</evidence>
<dbReference type="AlphaFoldDB" id="A0A8H5EZW1"/>
<dbReference type="EMBL" id="JAACJJ010000030">
    <property type="protein sequence ID" value="KAF5318524.1"/>
    <property type="molecule type" value="Genomic_DNA"/>
</dbReference>
<sequence>MGGRLSTRSNSSSTSSAGAPHLPLDIHLEILSHLTPDQDQQTLMSAALCCTALRNASQQILFSSMRRRWMYHPDEQSIVIAHINFLQTIVNSPDHLALFVRSYSQIGLSLEPSYLSSRQTQYLEIKTHRVKLWDLTVQALPLMINLKTLYFEPSSSHASAPTLLQNCTFQLGSFTWIGEGSEEWLFDQFLTSQPSLLHLQIKSTNYHDDEKHLPDNVCPALVSVACTFSGFAKVAKNRPITAFHMVTSALGIEHPVHIEKKSPGERQQYLIALDRLKYLHLSSLFDFQPFASEISLDNVIVVELGIWRELVISEETNILATQFPQLRVLRLWDNYSWSSAPHSLVRDKVATEAFAKCRELETVMFSKRTNNRLTWVIKKQQGADVEEPMTDVHVLDI</sequence>
<comment type="caution">
    <text evidence="3">The sequence shown here is derived from an EMBL/GenBank/DDBJ whole genome shotgun (WGS) entry which is preliminary data.</text>
</comment>
<dbReference type="InterPro" id="IPR036047">
    <property type="entry name" value="F-box-like_dom_sf"/>
</dbReference>
<feature type="compositionally biased region" description="Low complexity" evidence="1">
    <location>
        <begin position="1"/>
        <end position="16"/>
    </location>
</feature>
<keyword evidence="4" id="KW-1185">Reference proteome</keyword>
<evidence type="ECO:0000259" key="2">
    <source>
        <dbReference type="Pfam" id="PF00646"/>
    </source>
</evidence>
<feature type="domain" description="F-box" evidence="2">
    <location>
        <begin position="21"/>
        <end position="58"/>
    </location>
</feature>